<evidence type="ECO:0008006" key="5">
    <source>
        <dbReference type="Google" id="ProtNLM"/>
    </source>
</evidence>
<feature type="compositionally biased region" description="Polar residues" evidence="1">
    <location>
        <begin position="22"/>
        <end position="49"/>
    </location>
</feature>
<feature type="region of interest" description="Disordered" evidence="1">
    <location>
        <begin position="22"/>
        <end position="50"/>
    </location>
</feature>
<feature type="signal peptide" evidence="2">
    <location>
        <begin position="1"/>
        <end position="20"/>
    </location>
</feature>
<reference evidence="3 4" key="1">
    <citation type="submission" date="2017-01" db="EMBL/GenBank/DDBJ databases">
        <title>Complete Genome Sequence of Dolosigranulum pigrum isolated from a Patient with interstitial lung disease.</title>
        <authorList>
            <person name="Mukhopadhyay R."/>
            <person name="Joaquin J."/>
            <person name="Hogue R."/>
            <person name="Fitzgerald S."/>
            <person name="Jospin G."/>
            <person name="Eisen J.A."/>
            <person name="Chaturvedi V."/>
        </authorList>
    </citation>
    <scope>NUCLEOTIDE SEQUENCE [LARGE SCALE GENOMIC DNA]</scope>
    <source>
        <strain evidence="3 4">15S00348</strain>
    </source>
</reference>
<evidence type="ECO:0000256" key="1">
    <source>
        <dbReference type="SAM" id="MobiDB-lite"/>
    </source>
</evidence>
<evidence type="ECO:0000313" key="4">
    <source>
        <dbReference type="Proteomes" id="UP000190409"/>
    </source>
</evidence>
<gene>
    <name evidence="3" type="ORF">BWX42_07215</name>
</gene>
<dbReference type="SUPFAM" id="SSF69304">
    <property type="entry name" value="Tricorn protease N-terminal domain"/>
    <property type="match status" value="1"/>
</dbReference>
<feature type="chain" id="PRO_5038785113" description="DUF5050 domain-containing protein" evidence="2">
    <location>
        <begin position="21"/>
        <end position="316"/>
    </location>
</feature>
<dbReference type="Proteomes" id="UP000190409">
    <property type="component" value="Unassembled WGS sequence"/>
</dbReference>
<name>A0A1S8KP96_9LACT</name>
<evidence type="ECO:0000313" key="3">
    <source>
        <dbReference type="EMBL" id="OOL81512.1"/>
    </source>
</evidence>
<sequence>MTMKLFGVLAVAGILLGACGQSPETDNKQSGQVQTTQKTSENAASQQVTSKEKEITGELVFNPLLLGIMHYDRDTGKYERYIDDDMHHQQRVKGEDELYIDGHSMDDQYRLLRVTADSVEELHVFSPREGIFPLGVHEDKLYVSRYYYDENGEEQEERRTIAEFDLKTHELIDYTNVSGLVTDGAVGAEKVYYAVYDEATELFTIMSVPLDDKEATPIVQQTNATGDNVLTYGDTFFYEEGDTLRSDTSDYPNESDSFIHGDSFVQFYIDADQELAVRITHLQTDVIQREENILGVRFEPGKLIVVKSEEAVEIDV</sequence>
<dbReference type="AlphaFoldDB" id="A0A1S8KP96"/>
<evidence type="ECO:0000256" key="2">
    <source>
        <dbReference type="SAM" id="SignalP"/>
    </source>
</evidence>
<comment type="caution">
    <text evidence="3">The sequence shown here is derived from an EMBL/GenBank/DDBJ whole genome shotgun (WGS) entry which is preliminary data.</text>
</comment>
<accession>A0A1S8KP96</accession>
<dbReference type="EMBL" id="MUYF01000003">
    <property type="protein sequence ID" value="OOL81512.1"/>
    <property type="molecule type" value="Genomic_DNA"/>
</dbReference>
<protein>
    <recommendedName>
        <fullName evidence="5">DUF5050 domain-containing protein</fullName>
    </recommendedName>
</protein>
<organism evidence="3 4">
    <name type="scientific">Dolosigranulum pigrum</name>
    <dbReference type="NCBI Taxonomy" id="29394"/>
    <lineage>
        <taxon>Bacteria</taxon>
        <taxon>Bacillati</taxon>
        <taxon>Bacillota</taxon>
        <taxon>Bacilli</taxon>
        <taxon>Lactobacillales</taxon>
        <taxon>Carnobacteriaceae</taxon>
        <taxon>Dolosigranulum</taxon>
    </lineage>
</organism>
<proteinExistence type="predicted"/>
<dbReference type="PROSITE" id="PS51257">
    <property type="entry name" value="PROKAR_LIPOPROTEIN"/>
    <property type="match status" value="1"/>
</dbReference>
<keyword evidence="2" id="KW-0732">Signal</keyword>